<organism evidence="5 7">
    <name type="scientific">Eisenbergiella massiliensis</name>
    <dbReference type="NCBI Taxonomy" id="1720294"/>
    <lineage>
        <taxon>Bacteria</taxon>
        <taxon>Bacillati</taxon>
        <taxon>Bacillota</taxon>
        <taxon>Clostridia</taxon>
        <taxon>Lachnospirales</taxon>
        <taxon>Lachnospiraceae</taxon>
        <taxon>Eisenbergiella</taxon>
    </lineage>
</organism>
<evidence type="ECO:0000259" key="3">
    <source>
        <dbReference type="PROSITE" id="PS51677"/>
    </source>
</evidence>
<dbReference type="SUPFAM" id="SSF88713">
    <property type="entry name" value="Glycoside hydrolase/deacetylase"/>
    <property type="match status" value="1"/>
</dbReference>
<keyword evidence="1" id="KW-0479">Metal-binding</keyword>
<dbReference type="OrthoDB" id="9806342at2"/>
<protein>
    <submittedName>
        <fullName evidence="5">Peptidoglycan N-acetylglucosamine deacetylase</fullName>
    </submittedName>
</protein>
<reference evidence="5 7" key="1">
    <citation type="submission" date="2018-08" db="EMBL/GenBank/DDBJ databases">
        <title>A genome reference for cultivated species of the human gut microbiota.</title>
        <authorList>
            <person name="Zou Y."/>
            <person name="Xue W."/>
            <person name="Luo G."/>
        </authorList>
    </citation>
    <scope>NUCLEOTIDE SEQUENCE [LARGE SCALE GENOMIC DNA]</scope>
    <source>
        <strain evidence="5 7">AF26-4BH</strain>
        <strain evidence="4">TF05-5AC</strain>
    </source>
</reference>
<dbReference type="InterPro" id="IPR050248">
    <property type="entry name" value="Polysacc_deacetylase_ArnD"/>
</dbReference>
<dbReference type="InterPro" id="IPR011330">
    <property type="entry name" value="Glyco_hydro/deAcase_b/a-brl"/>
</dbReference>
<dbReference type="RefSeq" id="WP_025490505.1">
    <property type="nucleotide sequence ID" value="NZ_CALBAU010000312.1"/>
</dbReference>
<keyword evidence="2" id="KW-0378">Hydrolase</keyword>
<dbReference type="GeneID" id="97989346"/>
<dbReference type="CDD" id="cd10954">
    <property type="entry name" value="CE4_CtAXE_like"/>
    <property type="match status" value="1"/>
</dbReference>
<evidence type="ECO:0000256" key="2">
    <source>
        <dbReference type="ARBA" id="ARBA00022801"/>
    </source>
</evidence>
<dbReference type="GO" id="GO:0005975">
    <property type="term" value="P:carbohydrate metabolic process"/>
    <property type="evidence" value="ECO:0007669"/>
    <property type="project" value="InterPro"/>
</dbReference>
<evidence type="ECO:0000313" key="6">
    <source>
        <dbReference type="Proteomes" id="UP000260812"/>
    </source>
</evidence>
<feature type="domain" description="NodB homology" evidence="3">
    <location>
        <begin position="54"/>
        <end position="228"/>
    </location>
</feature>
<dbReference type="InterPro" id="IPR002509">
    <property type="entry name" value="NODB_dom"/>
</dbReference>
<dbReference type="AlphaFoldDB" id="A0A3E3IHN6"/>
<sequence>MLKGKRWIAFLTIVLFTAALSYFAREKNGAARQEAWSSHTLADAGYEDEAPYKGKVALTFDDGPHPVCTPQLLDGLKKRDVKVTFFVTGENVESYPEIVKRASEDGHLIGNHTFHHVQLTAANSDDFKKEIISTNDIIQEVTGKETSFIRPPYGSWDKKYEKELNMFPVLWDVDPLDWCSTNVDKIVRSVLAGTKENSIILMHDSYDSTVTAALQVVDILKAEGYEFVTVDEILFD</sequence>
<dbReference type="PROSITE" id="PS51677">
    <property type="entry name" value="NODB"/>
    <property type="match status" value="1"/>
</dbReference>
<dbReference type="EMBL" id="QVLU01000028">
    <property type="protein sequence ID" value="RGE66574.1"/>
    <property type="molecule type" value="Genomic_DNA"/>
</dbReference>
<evidence type="ECO:0000313" key="5">
    <source>
        <dbReference type="EMBL" id="RGE66574.1"/>
    </source>
</evidence>
<dbReference type="Pfam" id="PF01522">
    <property type="entry name" value="Polysacc_deac_1"/>
    <property type="match status" value="1"/>
</dbReference>
<dbReference type="PANTHER" id="PTHR10587">
    <property type="entry name" value="GLYCOSYL TRANSFERASE-RELATED"/>
    <property type="match status" value="1"/>
</dbReference>
<accession>A0A3E3IHN6</accession>
<evidence type="ECO:0000313" key="4">
    <source>
        <dbReference type="EMBL" id="RGE56940.1"/>
    </source>
</evidence>
<proteinExistence type="predicted"/>
<dbReference type="Gene3D" id="3.20.20.370">
    <property type="entry name" value="Glycoside hydrolase/deacetylase"/>
    <property type="match status" value="1"/>
</dbReference>
<dbReference type="Proteomes" id="UP000261166">
    <property type="component" value="Unassembled WGS sequence"/>
</dbReference>
<evidence type="ECO:0000256" key="1">
    <source>
        <dbReference type="ARBA" id="ARBA00022723"/>
    </source>
</evidence>
<dbReference type="GO" id="GO:0046872">
    <property type="term" value="F:metal ion binding"/>
    <property type="evidence" value="ECO:0007669"/>
    <property type="project" value="UniProtKB-KW"/>
</dbReference>
<dbReference type="GO" id="GO:0016020">
    <property type="term" value="C:membrane"/>
    <property type="evidence" value="ECO:0007669"/>
    <property type="project" value="TreeGrafter"/>
</dbReference>
<dbReference type="GO" id="GO:0016810">
    <property type="term" value="F:hydrolase activity, acting on carbon-nitrogen (but not peptide) bonds"/>
    <property type="evidence" value="ECO:0007669"/>
    <property type="project" value="InterPro"/>
</dbReference>
<dbReference type="PANTHER" id="PTHR10587:SF133">
    <property type="entry name" value="CHITIN DEACETYLASE 1-RELATED"/>
    <property type="match status" value="1"/>
</dbReference>
<gene>
    <name evidence="5" type="ORF">DWY69_23960</name>
    <name evidence="4" type="ORF">DXC51_21395</name>
</gene>
<dbReference type="Proteomes" id="UP000260812">
    <property type="component" value="Unassembled WGS sequence"/>
</dbReference>
<keyword evidence="6" id="KW-1185">Reference proteome</keyword>
<name>A0A3E3IHN6_9FIRM</name>
<evidence type="ECO:0000313" key="7">
    <source>
        <dbReference type="Proteomes" id="UP000261166"/>
    </source>
</evidence>
<dbReference type="EMBL" id="QVLV01000019">
    <property type="protein sequence ID" value="RGE56940.1"/>
    <property type="molecule type" value="Genomic_DNA"/>
</dbReference>
<comment type="caution">
    <text evidence="5">The sequence shown here is derived from an EMBL/GenBank/DDBJ whole genome shotgun (WGS) entry which is preliminary data.</text>
</comment>